<proteinExistence type="predicted"/>
<feature type="chain" id="PRO_5046531783" description="Lipoprotein" evidence="1">
    <location>
        <begin position="23"/>
        <end position="426"/>
    </location>
</feature>
<sequence>MNYRMFKGVAFAGALLALNGFAEECKGVALYSDGSDNGQMIESGRTFPELPEWKANWGNFDGMNAPYIRLSGVKNVQGDWKGLLSFPTLPLHVEGGVLRLKVRATQNARFGIWLKGSLSESRIHYVELAANKTQSLEIPLAGLGVTGAMDVMNVGVGLFQVPQYQYTTLFFDDVGFSCVKNGAGGVSSSSFAMEITDESPWKYEFSNVDAWSVNRETRLLPAKEAEFSAAYSPQERNALISTTDADFCVSMLDHAKIVNSVQASEMTAKKSRLAWFDNLYTIVRNRLRENVVANPKQLYFEAEAVAANSDYTVIPLLVADLDYVYRACADDACGSTRNVNAHLLTAGLPTSFVRGSKVSLVLDPYFVVTKQRVLPSISVCVSGTCKSISPKERLELEFPSAGLQTIVFKMKSGGRSVEQKLFVEVK</sequence>
<gene>
    <name evidence="2" type="ordered locus">Fisuc_0848</name>
</gene>
<organism evidence="2 3">
    <name type="scientific">Fibrobacter succinogenes (strain ATCC 19169 / S85)</name>
    <dbReference type="NCBI Taxonomy" id="59374"/>
    <lineage>
        <taxon>Bacteria</taxon>
        <taxon>Pseudomonadati</taxon>
        <taxon>Fibrobacterota</taxon>
        <taxon>Fibrobacteria</taxon>
        <taxon>Fibrobacterales</taxon>
        <taxon>Fibrobacteraceae</taxon>
        <taxon>Fibrobacter</taxon>
    </lineage>
</organism>
<dbReference type="EMBL" id="CP001792">
    <property type="protein sequence ID" value="ACX74457.1"/>
    <property type="molecule type" value="Genomic_DNA"/>
</dbReference>
<evidence type="ECO:0000256" key="1">
    <source>
        <dbReference type="SAM" id="SignalP"/>
    </source>
</evidence>
<dbReference type="RefSeq" id="WP_015731843.1">
    <property type="nucleotide sequence ID" value="NC_013410.1"/>
</dbReference>
<evidence type="ECO:0000313" key="3">
    <source>
        <dbReference type="Proteomes" id="UP000001497"/>
    </source>
</evidence>
<dbReference type="Proteomes" id="UP000001497">
    <property type="component" value="Chromosome"/>
</dbReference>
<evidence type="ECO:0000313" key="2">
    <source>
        <dbReference type="EMBL" id="ACX74457.1"/>
    </source>
</evidence>
<keyword evidence="1" id="KW-0732">Signal</keyword>
<keyword evidence="3" id="KW-1185">Reference proteome</keyword>
<accession>A0ABM5LG13</accession>
<feature type="signal peptide" evidence="1">
    <location>
        <begin position="1"/>
        <end position="22"/>
    </location>
</feature>
<evidence type="ECO:0008006" key="4">
    <source>
        <dbReference type="Google" id="ProtNLM"/>
    </source>
</evidence>
<reference evidence="2" key="1">
    <citation type="submission" date="2009-10" db="EMBL/GenBank/DDBJ databases">
        <title>Complete sequence of Fibrobacter succinogenes subsp. succinogenes S85.</title>
        <authorList>
            <consortium name="US DOE Joint Genome Institute"/>
            <person name="Lucas S."/>
            <person name="Copeland A."/>
            <person name="Lapidus A."/>
            <person name="Glavina del Rio T."/>
            <person name="Tice H."/>
            <person name="Bruce D."/>
            <person name="Goodwin L."/>
            <person name="Pitluck S."/>
            <person name="Chertkov O."/>
            <person name="Detter J.C."/>
            <person name="Han C."/>
            <person name="Tapia R."/>
            <person name="Larimer F."/>
            <person name="Land M."/>
            <person name="Hauser L."/>
            <person name="Kyrpides N."/>
            <person name="Mikhailova N."/>
            <person name="Weimer P.J."/>
            <person name="Stevenson D.M."/>
            <person name="Boyum J."/>
            <person name="Brumm P.I."/>
            <person name="Mead D."/>
        </authorList>
    </citation>
    <scope>NUCLEOTIDE SEQUENCE [LARGE SCALE GENOMIC DNA]</scope>
    <source>
        <strain evidence="2">S85</strain>
    </source>
</reference>
<name>A0ABM5LG13_FIBSS</name>
<protein>
    <recommendedName>
        <fullName evidence="4">Lipoprotein</fullName>
    </recommendedName>
</protein>